<dbReference type="Pfam" id="PF04525">
    <property type="entry name" value="LOR"/>
    <property type="match status" value="1"/>
</dbReference>
<accession>A0A176WI07</accession>
<dbReference type="Proteomes" id="UP000077202">
    <property type="component" value="Unassembled WGS sequence"/>
</dbReference>
<evidence type="ECO:0000256" key="1">
    <source>
        <dbReference type="ARBA" id="ARBA00005437"/>
    </source>
</evidence>
<evidence type="ECO:0008006" key="4">
    <source>
        <dbReference type="Google" id="ProtNLM"/>
    </source>
</evidence>
<dbReference type="InterPro" id="IPR007612">
    <property type="entry name" value="LOR"/>
</dbReference>
<dbReference type="SUPFAM" id="SSF54518">
    <property type="entry name" value="Tubby C-terminal domain-like"/>
    <property type="match status" value="1"/>
</dbReference>
<comment type="similarity">
    <text evidence="1">Belongs to the LOR family.</text>
</comment>
<protein>
    <recommendedName>
        <fullName evidence="4">Tubby C-terminal domain-containing protein</fullName>
    </recommendedName>
</protein>
<dbReference type="Gene3D" id="2.40.160.200">
    <property type="entry name" value="LURP1-related"/>
    <property type="match status" value="1"/>
</dbReference>
<evidence type="ECO:0000313" key="2">
    <source>
        <dbReference type="EMBL" id="OAE32719.1"/>
    </source>
</evidence>
<keyword evidence="3" id="KW-1185">Reference proteome</keyword>
<dbReference type="InterPro" id="IPR038595">
    <property type="entry name" value="LOR_sf"/>
</dbReference>
<organism evidence="2 3">
    <name type="scientific">Marchantia polymorpha subsp. ruderalis</name>
    <dbReference type="NCBI Taxonomy" id="1480154"/>
    <lineage>
        <taxon>Eukaryota</taxon>
        <taxon>Viridiplantae</taxon>
        <taxon>Streptophyta</taxon>
        <taxon>Embryophyta</taxon>
        <taxon>Marchantiophyta</taxon>
        <taxon>Marchantiopsida</taxon>
        <taxon>Marchantiidae</taxon>
        <taxon>Marchantiales</taxon>
        <taxon>Marchantiaceae</taxon>
        <taxon>Marchantia</taxon>
    </lineage>
</organism>
<dbReference type="EMBL" id="LVLJ01000744">
    <property type="protein sequence ID" value="OAE32719.1"/>
    <property type="molecule type" value="Genomic_DNA"/>
</dbReference>
<sequence length="334" mass="37413">MGPFRKVERKLSENCIPTDKTPMTLQRLEGGAEDMLDAFMQRIFAGGFGTSEDVRMLGMRRAKNLNFGGLAFNDCEETISRGQIVGPCSELGEVTRRIVEAHAQRIGILSESSVSALPTQHPNRNSTTSHPKMELSHVVSDAYTSPEESKLKVAKKLMDFNNGNFCFTNSDGDAIFKLEEKKVWLKELTILRDARDCPVASIQKKGLSFHDRYQVYEGETSKEVFSLRDKFMSDGKEETYVVELEGAPEPNIEVKGDFVRRNYSIIHNNQFVIADVAKASSITSFFTGKNQYAVTIRPNVDQAFIATIVTIMEAIHNEMKEENGDGDKSSDDEE</sequence>
<proteinExistence type="inferred from homology"/>
<reference evidence="2" key="1">
    <citation type="submission" date="2016-03" db="EMBL/GenBank/DDBJ databases">
        <title>Mechanisms controlling the formation of the plant cell surface in tip-growing cells are functionally conserved among land plants.</title>
        <authorList>
            <person name="Honkanen S."/>
            <person name="Jones V.A."/>
            <person name="Morieri G."/>
            <person name="Champion C."/>
            <person name="Hetherington A.J."/>
            <person name="Kelly S."/>
            <person name="Saint-Marcoux D."/>
            <person name="Proust H."/>
            <person name="Prescott H."/>
            <person name="Dolan L."/>
        </authorList>
    </citation>
    <scope>NUCLEOTIDE SEQUENCE [LARGE SCALE GENOMIC DNA]</scope>
    <source>
        <tissue evidence="2">Whole gametophyte</tissue>
    </source>
</reference>
<dbReference type="AlphaFoldDB" id="A0A176WI07"/>
<evidence type="ECO:0000313" key="3">
    <source>
        <dbReference type="Proteomes" id="UP000077202"/>
    </source>
</evidence>
<gene>
    <name evidence="2" type="ORF">AXG93_107s1010</name>
</gene>
<dbReference type="PANTHER" id="PTHR31087">
    <property type="match status" value="1"/>
</dbReference>
<dbReference type="InterPro" id="IPR025659">
    <property type="entry name" value="Tubby-like_C"/>
</dbReference>
<dbReference type="PANTHER" id="PTHR31087:SF161">
    <property type="entry name" value="TUBBY C 2 FAMILY PROTEIN"/>
    <property type="match status" value="1"/>
</dbReference>
<comment type="caution">
    <text evidence="2">The sequence shown here is derived from an EMBL/GenBank/DDBJ whole genome shotgun (WGS) entry which is preliminary data.</text>
</comment>
<name>A0A176WI07_MARPO</name>